<dbReference type="Gene3D" id="3.30.420.10">
    <property type="entry name" value="Ribonuclease H-like superfamily/Ribonuclease H"/>
    <property type="match status" value="1"/>
</dbReference>
<feature type="binding site" evidence="12">
    <location>
        <position position="23"/>
    </location>
    <ligand>
        <name>a divalent metal cation</name>
        <dbReference type="ChEBI" id="CHEBI:60240"/>
    </ligand>
</feature>
<dbReference type="CDD" id="cd07182">
    <property type="entry name" value="RNase_HII_bacteria_HII_like"/>
    <property type="match status" value="1"/>
</dbReference>
<keyword evidence="10 12" id="KW-0378">Hydrolase</keyword>
<dbReference type="NCBIfam" id="NF000595">
    <property type="entry name" value="PRK00015.1-3"/>
    <property type="match status" value="1"/>
</dbReference>
<evidence type="ECO:0000256" key="12">
    <source>
        <dbReference type="PROSITE-ProRule" id="PRU01319"/>
    </source>
</evidence>
<dbReference type="RefSeq" id="WP_234988442.1">
    <property type="nucleotide sequence ID" value="NZ_FUHU01000026.1"/>
</dbReference>
<comment type="cofactor">
    <cofactor evidence="12">
        <name>Mn(2+)</name>
        <dbReference type="ChEBI" id="CHEBI:29035"/>
    </cofactor>
    <cofactor evidence="12">
        <name>Mg(2+)</name>
        <dbReference type="ChEBI" id="CHEBI:18420"/>
    </cofactor>
    <text evidence="12">Manganese or magnesium. Binds 1 divalent metal ion per monomer in the absence of substrate. May bind a second metal ion after substrate binding.</text>
</comment>
<protein>
    <recommendedName>
        <fullName evidence="13">Ribonuclease</fullName>
        <ecNumber evidence="13">3.1.26.4</ecNumber>
    </recommendedName>
</protein>
<keyword evidence="9 12" id="KW-0255">Endonuclease</keyword>
<dbReference type="InterPro" id="IPR012337">
    <property type="entry name" value="RNaseH-like_sf"/>
</dbReference>
<evidence type="ECO:0000256" key="3">
    <source>
        <dbReference type="ARBA" id="ARBA00004065"/>
    </source>
</evidence>
<dbReference type="PROSITE" id="PS51975">
    <property type="entry name" value="RNASE_H_2"/>
    <property type="match status" value="1"/>
</dbReference>
<dbReference type="GO" id="GO:0004523">
    <property type="term" value="F:RNA-DNA hybrid ribonuclease activity"/>
    <property type="evidence" value="ECO:0007669"/>
    <property type="project" value="UniProtKB-UniRule"/>
</dbReference>
<keyword evidence="16" id="KW-1185">Reference proteome</keyword>
<feature type="domain" description="RNase H type-2" evidence="14">
    <location>
        <begin position="17"/>
        <end position="207"/>
    </location>
</feature>
<dbReference type="PANTHER" id="PTHR10954:SF18">
    <property type="entry name" value="RIBONUCLEASE HII"/>
    <property type="match status" value="1"/>
</dbReference>
<dbReference type="AlphaFoldDB" id="A0A1R4FLN7"/>
<comment type="cofactor">
    <cofactor evidence="2">
        <name>Mg(2+)</name>
        <dbReference type="ChEBI" id="CHEBI:18420"/>
    </cofactor>
</comment>
<dbReference type="GO" id="GO:0032299">
    <property type="term" value="C:ribonuclease H2 complex"/>
    <property type="evidence" value="ECO:0007669"/>
    <property type="project" value="TreeGrafter"/>
</dbReference>
<sequence>MIWPTSDLESELLARAPIVIGIDEVGRGAVAGPLVVGAAAWTHETVTWPEWLRDSKTLSVKRREQVAAELADTVDIGLGWIDADTIDRIGIVTALAHAAVRAVDDLARKGVQVQDAHILLDGTHDWLSEHLEHAPQMTVRAKADRDCVSVAAAACFAKVARDDYMADLARLHPHYAWERNRGYGTAAHMAAIAEHGPTGHHRQTWLH</sequence>
<dbReference type="EMBL" id="FUHU01000026">
    <property type="protein sequence ID" value="SJM56838.1"/>
    <property type="molecule type" value="Genomic_DNA"/>
</dbReference>
<dbReference type="Pfam" id="PF01351">
    <property type="entry name" value="RNase_HII"/>
    <property type="match status" value="1"/>
</dbReference>
<dbReference type="GO" id="GO:0005737">
    <property type="term" value="C:cytoplasm"/>
    <property type="evidence" value="ECO:0007669"/>
    <property type="project" value="UniProtKB-SubCell"/>
</dbReference>
<dbReference type="SUPFAM" id="SSF53098">
    <property type="entry name" value="Ribonuclease H-like"/>
    <property type="match status" value="1"/>
</dbReference>
<evidence type="ECO:0000256" key="7">
    <source>
        <dbReference type="ARBA" id="ARBA00022722"/>
    </source>
</evidence>
<evidence type="ECO:0000259" key="14">
    <source>
        <dbReference type="PROSITE" id="PS51975"/>
    </source>
</evidence>
<evidence type="ECO:0000256" key="8">
    <source>
        <dbReference type="ARBA" id="ARBA00022723"/>
    </source>
</evidence>
<evidence type="ECO:0000256" key="6">
    <source>
        <dbReference type="ARBA" id="ARBA00022490"/>
    </source>
</evidence>
<evidence type="ECO:0000256" key="11">
    <source>
        <dbReference type="ARBA" id="ARBA00023211"/>
    </source>
</evidence>
<comment type="catalytic activity">
    <reaction evidence="1 12 13">
        <text>Endonucleolytic cleavage to 5'-phosphomonoester.</text>
        <dbReference type="EC" id="3.1.26.4"/>
    </reaction>
</comment>
<keyword evidence="8 12" id="KW-0479">Metal-binding</keyword>
<evidence type="ECO:0000256" key="5">
    <source>
        <dbReference type="ARBA" id="ARBA00007383"/>
    </source>
</evidence>
<keyword evidence="7 12" id="KW-0540">Nuclease</keyword>
<comment type="subcellular location">
    <subcellularLocation>
        <location evidence="4">Cytoplasm</location>
    </subcellularLocation>
</comment>
<keyword evidence="6" id="KW-0963">Cytoplasm</keyword>
<dbReference type="PANTHER" id="PTHR10954">
    <property type="entry name" value="RIBONUCLEASE H2 SUBUNIT A"/>
    <property type="match status" value="1"/>
</dbReference>
<evidence type="ECO:0000256" key="2">
    <source>
        <dbReference type="ARBA" id="ARBA00001946"/>
    </source>
</evidence>
<feature type="binding site" evidence="12">
    <location>
        <position position="121"/>
    </location>
    <ligand>
        <name>a divalent metal cation</name>
        <dbReference type="ChEBI" id="CHEBI:60240"/>
    </ligand>
</feature>
<gene>
    <name evidence="15" type="ORF">CZ674_05190</name>
</gene>
<accession>A0A1R4FLN7</accession>
<evidence type="ECO:0000256" key="4">
    <source>
        <dbReference type="ARBA" id="ARBA00004496"/>
    </source>
</evidence>
<dbReference type="InterPro" id="IPR022898">
    <property type="entry name" value="RNase_HII"/>
</dbReference>
<dbReference type="InterPro" id="IPR024567">
    <property type="entry name" value="RNase_HII/HIII_dom"/>
</dbReference>
<dbReference type="InterPro" id="IPR036397">
    <property type="entry name" value="RNaseH_sf"/>
</dbReference>
<dbReference type="Proteomes" id="UP000195787">
    <property type="component" value="Unassembled WGS sequence"/>
</dbReference>
<reference evidence="15 16" key="1">
    <citation type="submission" date="2017-02" db="EMBL/GenBank/DDBJ databases">
        <authorList>
            <person name="Peterson S.W."/>
        </authorList>
    </citation>
    <scope>NUCLEOTIDE SEQUENCE [LARGE SCALE GENOMIC DNA]</scope>
    <source>
        <strain evidence="15 16">LMG 22410</strain>
    </source>
</reference>
<evidence type="ECO:0000256" key="10">
    <source>
        <dbReference type="ARBA" id="ARBA00022801"/>
    </source>
</evidence>
<proteinExistence type="inferred from homology"/>
<dbReference type="GO" id="GO:0003723">
    <property type="term" value="F:RNA binding"/>
    <property type="evidence" value="ECO:0007669"/>
    <property type="project" value="UniProtKB-UniRule"/>
</dbReference>
<comment type="function">
    <text evidence="3 13">Endonuclease that specifically degrades the RNA of RNA-DNA hybrids.</text>
</comment>
<evidence type="ECO:0000256" key="1">
    <source>
        <dbReference type="ARBA" id="ARBA00000077"/>
    </source>
</evidence>
<organism evidence="15 16">
    <name type="scientific">Agrococcus casei LMG 22410</name>
    <dbReference type="NCBI Taxonomy" id="1255656"/>
    <lineage>
        <taxon>Bacteria</taxon>
        <taxon>Bacillati</taxon>
        <taxon>Actinomycetota</taxon>
        <taxon>Actinomycetes</taxon>
        <taxon>Micrococcales</taxon>
        <taxon>Microbacteriaceae</taxon>
        <taxon>Agrococcus</taxon>
    </lineage>
</organism>
<evidence type="ECO:0000313" key="15">
    <source>
        <dbReference type="EMBL" id="SJM56838.1"/>
    </source>
</evidence>
<dbReference type="GO" id="GO:0046872">
    <property type="term" value="F:metal ion binding"/>
    <property type="evidence" value="ECO:0007669"/>
    <property type="project" value="UniProtKB-KW"/>
</dbReference>
<dbReference type="EC" id="3.1.26.4" evidence="13"/>
<name>A0A1R4FLN7_9MICO</name>
<evidence type="ECO:0000256" key="13">
    <source>
        <dbReference type="RuleBase" id="RU003515"/>
    </source>
</evidence>
<dbReference type="GeneID" id="303172604"/>
<keyword evidence="11" id="KW-0464">Manganese</keyword>
<feature type="binding site" evidence="12">
    <location>
        <position position="24"/>
    </location>
    <ligand>
        <name>a divalent metal cation</name>
        <dbReference type="ChEBI" id="CHEBI:60240"/>
    </ligand>
</feature>
<comment type="similarity">
    <text evidence="5 13">Belongs to the RNase HII family.</text>
</comment>
<evidence type="ECO:0000313" key="16">
    <source>
        <dbReference type="Proteomes" id="UP000195787"/>
    </source>
</evidence>
<evidence type="ECO:0000256" key="9">
    <source>
        <dbReference type="ARBA" id="ARBA00022759"/>
    </source>
</evidence>
<dbReference type="GO" id="GO:0043137">
    <property type="term" value="P:DNA replication, removal of RNA primer"/>
    <property type="evidence" value="ECO:0007669"/>
    <property type="project" value="TreeGrafter"/>
</dbReference>
<dbReference type="InterPro" id="IPR001352">
    <property type="entry name" value="RNase_HII/HIII"/>
</dbReference>
<dbReference type="GO" id="GO:0006298">
    <property type="term" value="P:mismatch repair"/>
    <property type="evidence" value="ECO:0007669"/>
    <property type="project" value="TreeGrafter"/>
</dbReference>